<dbReference type="EMBL" id="CAJPDQ010000004">
    <property type="protein sequence ID" value="CAF9908615.1"/>
    <property type="molecule type" value="Genomic_DNA"/>
</dbReference>
<dbReference type="OrthoDB" id="2153847at2759"/>
<dbReference type="Proteomes" id="UP000664169">
    <property type="component" value="Unassembled WGS sequence"/>
</dbReference>
<feature type="compositionally biased region" description="Low complexity" evidence="1">
    <location>
        <begin position="255"/>
        <end position="265"/>
    </location>
</feature>
<keyword evidence="3" id="KW-1185">Reference proteome</keyword>
<feature type="region of interest" description="Disordered" evidence="1">
    <location>
        <begin position="224"/>
        <end position="265"/>
    </location>
</feature>
<name>A0A8H3I9X9_9LECA</name>
<gene>
    <name evidence="2" type="ORF">GOMPHAMPRED_006214</name>
</gene>
<organism evidence="2 3">
    <name type="scientific">Gomphillus americanus</name>
    <dbReference type="NCBI Taxonomy" id="1940652"/>
    <lineage>
        <taxon>Eukaryota</taxon>
        <taxon>Fungi</taxon>
        <taxon>Dikarya</taxon>
        <taxon>Ascomycota</taxon>
        <taxon>Pezizomycotina</taxon>
        <taxon>Lecanoromycetes</taxon>
        <taxon>OSLEUM clade</taxon>
        <taxon>Ostropomycetidae</taxon>
        <taxon>Ostropales</taxon>
        <taxon>Graphidaceae</taxon>
        <taxon>Gomphilloideae</taxon>
        <taxon>Gomphillus</taxon>
    </lineage>
</organism>
<dbReference type="AlphaFoldDB" id="A0A8H3I9X9"/>
<evidence type="ECO:0000313" key="3">
    <source>
        <dbReference type="Proteomes" id="UP000664169"/>
    </source>
</evidence>
<evidence type="ECO:0000313" key="2">
    <source>
        <dbReference type="EMBL" id="CAF9908615.1"/>
    </source>
</evidence>
<comment type="caution">
    <text evidence="2">The sequence shown here is derived from an EMBL/GenBank/DDBJ whole genome shotgun (WGS) entry which is preliminary data.</text>
</comment>
<proteinExistence type="predicted"/>
<accession>A0A8H3I9X9</accession>
<evidence type="ECO:0000256" key="1">
    <source>
        <dbReference type="SAM" id="MobiDB-lite"/>
    </source>
</evidence>
<protein>
    <submittedName>
        <fullName evidence="2">Uncharacterized protein</fullName>
    </submittedName>
</protein>
<reference evidence="2" key="1">
    <citation type="submission" date="2021-03" db="EMBL/GenBank/DDBJ databases">
        <authorList>
            <person name="Tagirdzhanova G."/>
        </authorList>
    </citation>
    <scope>NUCLEOTIDE SEQUENCE</scope>
</reference>
<sequence length="377" mass="37884">MKSAIILSALTTTSMARPFLLPREVPQEHSHEQFLTSVRASLNKNNPNGIVDPVFGLLGDAAAKQGLGKLTDVECLQTATADQAFTNAKASGDVKGMVDALIYRALERNTGSVGMQSNACTSFKPVNRQIAALSQHQDPASSEAAATNKGIELQLAKQIASVGGDPQLALQSATFAPGKIGDPTARGNTCDDQNDPVGCALSRKLTVPQVTATDIQAAVAGVSAGGSSAAPAPAPASSAPAELDGSCSGADAAQPAAGTSTSGTAPSGTVSLGAAFCSDPAIAFGAGFDGRKENSFQPDDPATFTHGSALNPSIIAQFICDRLNDHCHAPAATLSACRAAQSAIDGRVNDPSAAVQFNTALGVTANKIGVSAASASA</sequence>
<feature type="compositionally biased region" description="Low complexity" evidence="1">
    <location>
        <begin position="224"/>
        <end position="241"/>
    </location>
</feature>